<dbReference type="Gene3D" id="3.40.50.300">
    <property type="entry name" value="P-loop containing nucleotide triphosphate hydrolases"/>
    <property type="match status" value="1"/>
</dbReference>
<dbReference type="EMBL" id="JGYN01000015">
    <property type="protein sequence ID" value="KFI50495.1"/>
    <property type="molecule type" value="Genomic_DNA"/>
</dbReference>
<evidence type="ECO:0000259" key="1">
    <source>
        <dbReference type="Pfam" id="PF01695"/>
    </source>
</evidence>
<feature type="domain" description="IstB-like ATP-binding" evidence="1">
    <location>
        <begin position="3"/>
        <end position="108"/>
    </location>
</feature>
<dbReference type="AlphaFoldDB" id="A0A086ZVE5"/>
<evidence type="ECO:0000313" key="2">
    <source>
        <dbReference type="EMBL" id="KFI50495.1"/>
    </source>
</evidence>
<dbReference type="eggNOG" id="COG1484">
    <property type="taxonomic scope" value="Bacteria"/>
</dbReference>
<sequence>MPDLAEQLDTATGKPAGVRKLVRKYSTYTLLVLDEWLLDKPDERMRSFLLEIMEHRYDTVSTVFVTQYPVKDWHERLGGDVTADAIMDRIVHNGITINTGEYNMRRHHAHPTTTN</sequence>
<organism evidence="2 3">
    <name type="scientific">Bifidobacterium biavatii DSM 23969</name>
    <dbReference type="NCBI Taxonomy" id="1437608"/>
    <lineage>
        <taxon>Bacteria</taxon>
        <taxon>Bacillati</taxon>
        <taxon>Actinomycetota</taxon>
        <taxon>Actinomycetes</taxon>
        <taxon>Bifidobacteriales</taxon>
        <taxon>Bifidobacteriaceae</taxon>
        <taxon>Bifidobacterium</taxon>
    </lineage>
</organism>
<proteinExistence type="predicted"/>
<dbReference type="InterPro" id="IPR002611">
    <property type="entry name" value="IstB_ATP-bd"/>
</dbReference>
<name>A0A086ZVE5_9BIFI</name>
<comment type="caution">
    <text evidence="2">The sequence shown here is derived from an EMBL/GenBank/DDBJ whole genome shotgun (WGS) entry which is preliminary data.</text>
</comment>
<accession>A0A086ZVE5</accession>
<dbReference type="InterPro" id="IPR027417">
    <property type="entry name" value="P-loop_NTPase"/>
</dbReference>
<gene>
    <name evidence="2" type="ORF">BBIA_1718</name>
</gene>
<keyword evidence="3" id="KW-1185">Reference proteome</keyword>
<dbReference type="Pfam" id="PF01695">
    <property type="entry name" value="IstB_IS21"/>
    <property type="match status" value="1"/>
</dbReference>
<protein>
    <recommendedName>
        <fullName evidence="1">IstB-like ATP-binding domain-containing protein</fullName>
    </recommendedName>
</protein>
<dbReference type="Proteomes" id="UP000029108">
    <property type="component" value="Unassembled WGS sequence"/>
</dbReference>
<evidence type="ECO:0000313" key="3">
    <source>
        <dbReference type="Proteomes" id="UP000029108"/>
    </source>
</evidence>
<dbReference type="GO" id="GO:0005524">
    <property type="term" value="F:ATP binding"/>
    <property type="evidence" value="ECO:0007669"/>
    <property type="project" value="InterPro"/>
</dbReference>
<reference evidence="2 3" key="1">
    <citation type="submission" date="2014-03" db="EMBL/GenBank/DDBJ databases">
        <title>Genomics of Bifidobacteria.</title>
        <authorList>
            <person name="Ventura M."/>
            <person name="Milani C."/>
            <person name="Lugli G.A."/>
        </authorList>
    </citation>
    <scope>NUCLEOTIDE SEQUENCE [LARGE SCALE GENOMIC DNA]</scope>
    <source>
        <strain evidence="2 3">DSM 23969</strain>
    </source>
</reference>